<dbReference type="Pfam" id="PF02811">
    <property type="entry name" value="PHP"/>
    <property type="match status" value="1"/>
</dbReference>
<protein>
    <submittedName>
        <fullName evidence="5">Putative hydrolase</fullName>
    </submittedName>
</protein>
<evidence type="ECO:0000259" key="4">
    <source>
        <dbReference type="SMART" id="SM00481"/>
    </source>
</evidence>
<keyword evidence="3" id="KW-0862">Zinc</keyword>
<dbReference type="InterPro" id="IPR023710">
    <property type="entry name" value="Phosphatase_YcdX_put"/>
</dbReference>
<dbReference type="CDD" id="cd07437">
    <property type="entry name" value="PHP_HisPPase_Ycdx_like"/>
    <property type="match status" value="1"/>
</dbReference>
<dbReference type="Gene3D" id="3.20.20.140">
    <property type="entry name" value="Metal-dependent hydrolases"/>
    <property type="match status" value="1"/>
</dbReference>
<feature type="domain" description="Polymerase/histidinol phosphatase N-terminal" evidence="4">
    <location>
        <begin position="5"/>
        <end position="79"/>
    </location>
</feature>
<dbReference type="SMART" id="SM00481">
    <property type="entry name" value="POLIIIAc"/>
    <property type="match status" value="1"/>
</dbReference>
<dbReference type="Proteomes" id="UP000190285">
    <property type="component" value="Unassembled WGS sequence"/>
</dbReference>
<keyword evidence="6" id="KW-1185">Reference proteome</keyword>
<gene>
    <name evidence="5" type="ORF">SAMN02194393_04015</name>
</gene>
<sequence>MKFVLDTHTHTIASGHAYSTIHDYIKIAKEKGLKLVAFTDHGPKMPGGPDIFHIGNQRVIPREIEGVEVLRGVEANIIDYEGNIDIPKKYLERLDLVLASLHDVCIESGTREENTRAITKVMDNEYVDIIAHPGNPRFAIDIDKFVLSAKEKNKIIEINNSTFLNDSRSGSKENCILIARKAKELGVFVVAGSDAHISFDVGNFEKSIEIFELVEMPEELIMNTSKEKLKKYLKAKGRKFEDKSIVPIK</sequence>
<dbReference type="RefSeq" id="WP_079494103.1">
    <property type="nucleotide sequence ID" value="NZ_FUZT01000011.1"/>
</dbReference>
<dbReference type="PANTHER" id="PTHR36928">
    <property type="entry name" value="PHOSPHATASE YCDX-RELATED"/>
    <property type="match status" value="1"/>
</dbReference>
<dbReference type="EMBL" id="FUZT01000011">
    <property type="protein sequence ID" value="SKC84142.1"/>
    <property type="molecule type" value="Genomic_DNA"/>
</dbReference>
<reference evidence="5 6" key="1">
    <citation type="submission" date="2017-02" db="EMBL/GenBank/DDBJ databases">
        <authorList>
            <person name="Peterson S.W."/>
        </authorList>
    </citation>
    <scope>NUCLEOTIDE SEQUENCE [LARGE SCALE GENOMIC DNA]</scope>
    <source>
        <strain evidence="5 6">M1</strain>
    </source>
</reference>
<dbReference type="InterPro" id="IPR050243">
    <property type="entry name" value="PHP_phosphatase"/>
</dbReference>
<dbReference type="AlphaFoldDB" id="A0A1T5M7B1"/>
<proteinExistence type="inferred from homology"/>
<dbReference type="HAMAP" id="MF_01561">
    <property type="entry name" value="YcdX_phosphat"/>
    <property type="match status" value="1"/>
</dbReference>
<organism evidence="5 6">
    <name type="scientific">Maledivibacter halophilus</name>
    <dbReference type="NCBI Taxonomy" id="36842"/>
    <lineage>
        <taxon>Bacteria</taxon>
        <taxon>Bacillati</taxon>
        <taxon>Bacillota</taxon>
        <taxon>Clostridia</taxon>
        <taxon>Peptostreptococcales</taxon>
        <taxon>Caminicellaceae</taxon>
        <taxon>Maledivibacter</taxon>
    </lineage>
</organism>
<evidence type="ECO:0000256" key="1">
    <source>
        <dbReference type="ARBA" id="ARBA00022723"/>
    </source>
</evidence>
<name>A0A1T5M7B1_9FIRM</name>
<dbReference type="InterPro" id="IPR003141">
    <property type="entry name" value="Pol/His_phosphatase_N"/>
</dbReference>
<dbReference type="SUPFAM" id="SSF89550">
    <property type="entry name" value="PHP domain-like"/>
    <property type="match status" value="1"/>
</dbReference>
<evidence type="ECO:0000256" key="2">
    <source>
        <dbReference type="ARBA" id="ARBA00022801"/>
    </source>
</evidence>
<dbReference type="STRING" id="36842.SAMN02194393_04015"/>
<keyword evidence="1" id="KW-0479">Metal-binding</keyword>
<evidence type="ECO:0000256" key="3">
    <source>
        <dbReference type="ARBA" id="ARBA00022833"/>
    </source>
</evidence>
<dbReference type="GO" id="GO:0008270">
    <property type="term" value="F:zinc ion binding"/>
    <property type="evidence" value="ECO:0007669"/>
    <property type="project" value="InterPro"/>
</dbReference>
<keyword evidence="2 5" id="KW-0378">Hydrolase</keyword>
<evidence type="ECO:0000313" key="5">
    <source>
        <dbReference type="EMBL" id="SKC84142.1"/>
    </source>
</evidence>
<dbReference type="NCBIfam" id="NF006702">
    <property type="entry name" value="PRK09248.1"/>
    <property type="match status" value="1"/>
</dbReference>
<evidence type="ECO:0000313" key="6">
    <source>
        <dbReference type="Proteomes" id="UP000190285"/>
    </source>
</evidence>
<accession>A0A1T5M7B1</accession>
<dbReference type="InterPro" id="IPR004013">
    <property type="entry name" value="PHP_dom"/>
</dbReference>
<dbReference type="InterPro" id="IPR016195">
    <property type="entry name" value="Pol/histidinol_Pase-like"/>
</dbReference>
<dbReference type="PANTHER" id="PTHR36928:SF1">
    <property type="entry name" value="PHOSPHATASE YCDX-RELATED"/>
    <property type="match status" value="1"/>
</dbReference>
<dbReference type="OrthoDB" id="9808747at2"/>
<dbReference type="GO" id="GO:0005829">
    <property type="term" value="C:cytosol"/>
    <property type="evidence" value="ECO:0007669"/>
    <property type="project" value="TreeGrafter"/>
</dbReference>
<dbReference type="GO" id="GO:0042578">
    <property type="term" value="F:phosphoric ester hydrolase activity"/>
    <property type="evidence" value="ECO:0007669"/>
    <property type="project" value="TreeGrafter"/>
</dbReference>